<evidence type="ECO:0000256" key="4">
    <source>
        <dbReference type="ARBA" id="ARBA00041694"/>
    </source>
</evidence>
<evidence type="ECO:0000313" key="7">
    <source>
        <dbReference type="EMBL" id="CAA9376216.1"/>
    </source>
</evidence>
<dbReference type="Gene3D" id="3.30.540.10">
    <property type="entry name" value="Fructose-1,6-Bisphosphatase, subunit A, domain 1"/>
    <property type="match status" value="1"/>
</dbReference>
<dbReference type="PRINTS" id="PR00377">
    <property type="entry name" value="IMPHPHTASES"/>
</dbReference>
<comment type="cofactor">
    <cofactor evidence="6">
        <name>Mg(2+)</name>
        <dbReference type="ChEBI" id="CHEBI:18420"/>
    </cofactor>
</comment>
<evidence type="ECO:0000256" key="2">
    <source>
        <dbReference type="ARBA" id="ARBA00022723"/>
    </source>
</evidence>
<dbReference type="GO" id="GO:0008441">
    <property type="term" value="F:3'(2'),5'-bisphosphate nucleotidase activity"/>
    <property type="evidence" value="ECO:0007669"/>
    <property type="project" value="UniProtKB-EC"/>
</dbReference>
<evidence type="ECO:0000256" key="5">
    <source>
        <dbReference type="ARBA" id="ARBA00042530"/>
    </source>
</evidence>
<proteinExistence type="predicted"/>
<feature type="binding site" evidence="6">
    <location>
        <position position="87"/>
    </location>
    <ligand>
        <name>Mg(2+)</name>
        <dbReference type="ChEBI" id="CHEBI:18420"/>
        <label>1</label>
        <note>catalytic</note>
    </ligand>
</feature>
<dbReference type="PANTHER" id="PTHR43028">
    <property type="entry name" value="3'(2'),5'-BISPHOSPHATE NUCLEOTIDASE 1"/>
    <property type="match status" value="1"/>
</dbReference>
<feature type="binding site" evidence="6">
    <location>
        <position position="69"/>
    </location>
    <ligand>
        <name>Mg(2+)</name>
        <dbReference type="ChEBI" id="CHEBI:18420"/>
        <label>1</label>
        <note>catalytic</note>
    </ligand>
</feature>
<evidence type="ECO:0000256" key="6">
    <source>
        <dbReference type="PIRSR" id="PIRSR600760-2"/>
    </source>
</evidence>
<dbReference type="InterPro" id="IPR050725">
    <property type="entry name" value="CysQ/Inositol_MonoPase"/>
</dbReference>
<dbReference type="PROSITE" id="PS00629">
    <property type="entry name" value="IMP_1"/>
    <property type="match status" value="1"/>
</dbReference>
<organism evidence="7">
    <name type="scientific">uncultured Nocardioides sp</name>
    <dbReference type="NCBI Taxonomy" id="198441"/>
    <lineage>
        <taxon>Bacteria</taxon>
        <taxon>Bacillati</taxon>
        <taxon>Actinomycetota</taxon>
        <taxon>Actinomycetes</taxon>
        <taxon>Propionibacteriales</taxon>
        <taxon>Nocardioidaceae</taxon>
        <taxon>Nocardioides</taxon>
        <taxon>environmental samples</taxon>
    </lineage>
</organism>
<feature type="binding site" evidence="6">
    <location>
        <position position="200"/>
    </location>
    <ligand>
        <name>Mg(2+)</name>
        <dbReference type="ChEBI" id="CHEBI:18420"/>
        <label>1</label>
        <note>catalytic</note>
    </ligand>
</feature>
<accession>A0A6J4N6H7</accession>
<reference evidence="7" key="1">
    <citation type="submission" date="2020-02" db="EMBL/GenBank/DDBJ databases">
        <authorList>
            <person name="Meier V. D."/>
        </authorList>
    </citation>
    <scope>NUCLEOTIDE SEQUENCE</scope>
    <source>
        <strain evidence="7">AVDCRST_MAG06</strain>
    </source>
</reference>
<dbReference type="RefSeq" id="WP_295656692.1">
    <property type="nucleotide sequence ID" value="NZ_CADCUP010000037.1"/>
</dbReference>
<dbReference type="Pfam" id="PF00459">
    <property type="entry name" value="Inositol_P"/>
    <property type="match status" value="1"/>
</dbReference>
<evidence type="ECO:0000256" key="3">
    <source>
        <dbReference type="ARBA" id="ARBA00022842"/>
    </source>
</evidence>
<gene>
    <name evidence="7" type="ORF">AVDCRST_MAG06-517</name>
</gene>
<dbReference type="GO" id="GO:0050427">
    <property type="term" value="P:3'-phosphoadenosine 5'-phosphosulfate metabolic process"/>
    <property type="evidence" value="ECO:0007669"/>
    <property type="project" value="TreeGrafter"/>
</dbReference>
<feature type="binding site" evidence="6">
    <location>
        <position position="90"/>
    </location>
    <ligand>
        <name>Mg(2+)</name>
        <dbReference type="ChEBI" id="CHEBI:18420"/>
        <label>2</label>
    </ligand>
</feature>
<dbReference type="GO" id="GO:0000103">
    <property type="term" value="P:sulfate assimilation"/>
    <property type="evidence" value="ECO:0007669"/>
    <property type="project" value="TreeGrafter"/>
</dbReference>
<keyword evidence="2 6" id="KW-0479">Metal-binding</keyword>
<dbReference type="InterPro" id="IPR000760">
    <property type="entry name" value="Inositol_monophosphatase-like"/>
</dbReference>
<evidence type="ECO:0000256" key="1">
    <source>
        <dbReference type="ARBA" id="ARBA00001625"/>
    </source>
</evidence>
<keyword evidence="3 6" id="KW-0460">Magnesium</keyword>
<dbReference type="AlphaFoldDB" id="A0A6J4N6H7"/>
<dbReference type="SUPFAM" id="SSF56655">
    <property type="entry name" value="Carbohydrate phosphatase"/>
    <property type="match status" value="1"/>
</dbReference>
<dbReference type="CDD" id="cd01638">
    <property type="entry name" value="CysQ"/>
    <property type="match status" value="1"/>
</dbReference>
<dbReference type="GO" id="GO:0046872">
    <property type="term" value="F:metal ion binding"/>
    <property type="evidence" value="ECO:0007669"/>
    <property type="project" value="UniProtKB-KW"/>
</dbReference>
<dbReference type="EMBL" id="CADCUP010000037">
    <property type="protein sequence ID" value="CAA9376216.1"/>
    <property type="molecule type" value="Genomic_DNA"/>
</dbReference>
<keyword evidence="7" id="KW-0378">Hydrolase</keyword>
<dbReference type="InterPro" id="IPR020583">
    <property type="entry name" value="Inositol_monoP_metal-BS"/>
</dbReference>
<dbReference type="Gene3D" id="3.40.190.80">
    <property type="match status" value="1"/>
</dbReference>
<dbReference type="PANTHER" id="PTHR43028:SF5">
    <property type="entry name" value="3'(2'),5'-BISPHOSPHATE NUCLEOTIDASE 1"/>
    <property type="match status" value="1"/>
</dbReference>
<protein>
    <recommendedName>
        <fullName evidence="4">3'(2'),5-bisphosphonucleoside 3'(2')-phosphohydrolase</fullName>
    </recommendedName>
    <alternativeName>
        <fullName evidence="5">DPNPase</fullName>
    </alternativeName>
</protein>
<comment type="catalytic activity">
    <reaction evidence="1">
        <text>adenosine 3',5'-bisphosphate + H2O = AMP + phosphate</text>
        <dbReference type="Rhea" id="RHEA:10040"/>
        <dbReference type="ChEBI" id="CHEBI:15377"/>
        <dbReference type="ChEBI" id="CHEBI:43474"/>
        <dbReference type="ChEBI" id="CHEBI:58343"/>
        <dbReference type="ChEBI" id="CHEBI:456215"/>
        <dbReference type="EC" id="3.1.3.7"/>
    </reaction>
</comment>
<feature type="binding site" evidence="6">
    <location>
        <position position="89"/>
    </location>
    <ligand>
        <name>Mg(2+)</name>
        <dbReference type="ChEBI" id="CHEBI:18420"/>
        <label>1</label>
        <note>catalytic</note>
    </ligand>
</feature>
<sequence>MTTDTPTADLTDDHAFAVWAAEQAGARLLEVRAQGLEGRELKNAGDAAAQELLARLLDEHRPEDNVLSEEARDDKSRLTASRVWIIDPLDGTREFSEPPRDDWAVHVALWQDGQLTAGAVAQPALGETFSTAAPRQVPARTSERPRIAVSRSRPPAFVESLAQQLGADLVPMGSAGVKVMSVVRDVADAYVHAGGQYEWDNAAPVAVARAAGLFCSRVDGSELVYNKDDVSLPDLIVCRPELADEIVAFVRSHGTD</sequence>
<name>A0A6J4N6H7_9ACTN</name>